<evidence type="ECO:0000313" key="2">
    <source>
        <dbReference type="Proteomes" id="UP001642360"/>
    </source>
</evidence>
<name>A0ABC8U634_9AQUA</name>
<sequence length="294" mass="32367">VPYSGCSSSAHHIHYSVLREATTVTLTSGDQHNHRMDSNDQHCDVDLRQQRKTPHVSWDEPEVLQNVKRVSPWQVEYVVATPPLYSALPPAKKLRVPQDTALLSDGDGELFFPITGLSNSMLGHLNPSLRNYSFPAGMQGARQDQICVFGLSNHISENTHQLCTDNLVYNVTPKLKTVSTELNICSSQSDNLSPDSQSSIHFSSGEAIGKRGCNSSRKVGISSFQLFGKVIHTNEPIESGFDDVAYTEDGGSKVYKEKGVNNPLNLTLTYPYAKLFDRLDVQCPRASAVEACSL</sequence>
<dbReference type="EMBL" id="CAUOFW020006390">
    <property type="protein sequence ID" value="CAK9174481.1"/>
    <property type="molecule type" value="Genomic_DNA"/>
</dbReference>
<protein>
    <submittedName>
        <fullName evidence="1">Uncharacterized protein</fullName>
    </submittedName>
</protein>
<evidence type="ECO:0000313" key="1">
    <source>
        <dbReference type="EMBL" id="CAK9174481.1"/>
    </source>
</evidence>
<reference evidence="1 2" key="1">
    <citation type="submission" date="2024-02" db="EMBL/GenBank/DDBJ databases">
        <authorList>
            <person name="Vignale AGUSTIN F."/>
            <person name="Sosa J E."/>
            <person name="Modenutti C."/>
        </authorList>
    </citation>
    <scope>NUCLEOTIDE SEQUENCE [LARGE SCALE GENOMIC DNA]</scope>
</reference>
<gene>
    <name evidence="1" type="ORF">ILEXP_LOCUS44232</name>
</gene>
<organism evidence="1 2">
    <name type="scientific">Ilex paraguariensis</name>
    <name type="common">yerba mate</name>
    <dbReference type="NCBI Taxonomy" id="185542"/>
    <lineage>
        <taxon>Eukaryota</taxon>
        <taxon>Viridiplantae</taxon>
        <taxon>Streptophyta</taxon>
        <taxon>Embryophyta</taxon>
        <taxon>Tracheophyta</taxon>
        <taxon>Spermatophyta</taxon>
        <taxon>Magnoliopsida</taxon>
        <taxon>eudicotyledons</taxon>
        <taxon>Gunneridae</taxon>
        <taxon>Pentapetalae</taxon>
        <taxon>asterids</taxon>
        <taxon>campanulids</taxon>
        <taxon>Aquifoliales</taxon>
        <taxon>Aquifoliaceae</taxon>
        <taxon>Ilex</taxon>
    </lineage>
</organism>
<comment type="caution">
    <text evidence="1">The sequence shown here is derived from an EMBL/GenBank/DDBJ whole genome shotgun (WGS) entry which is preliminary data.</text>
</comment>
<dbReference type="Gene3D" id="2.30.30.1040">
    <property type="match status" value="1"/>
</dbReference>
<proteinExistence type="predicted"/>
<dbReference type="AlphaFoldDB" id="A0ABC8U634"/>
<keyword evidence="2" id="KW-1185">Reference proteome</keyword>
<accession>A0ABC8U634</accession>
<dbReference type="Proteomes" id="UP001642360">
    <property type="component" value="Unassembled WGS sequence"/>
</dbReference>
<feature type="non-terminal residue" evidence="1">
    <location>
        <position position="1"/>
    </location>
</feature>